<evidence type="ECO:0000256" key="3">
    <source>
        <dbReference type="ARBA" id="ARBA00022960"/>
    </source>
</evidence>
<dbReference type="GO" id="GO:0032153">
    <property type="term" value="C:cell division site"/>
    <property type="evidence" value="ECO:0007669"/>
    <property type="project" value="TreeGrafter"/>
</dbReference>
<dbReference type="GO" id="GO:0051301">
    <property type="term" value="P:cell division"/>
    <property type="evidence" value="ECO:0007669"/>
    <property type="project" value="InterPro"/>
</dbReference>
<keyword evidence="3" id="KW-0133">Cell shape</keyword>
<proteinExistence type="predicted"/>
<dbReference type="GO" id="GO:0008360">
    <property type="term" value="P:regulation of cell shape"/>
    <property type="evidence" value="ECO:0007669"/>
    <property type="project" value="UniProtKB-KW"/>
</dbReference>
<dbReference type="EC" id="2.4.1.129" evidence="7"/>
<dbReference type="Pfam" id="PF01098">
    <property type="entry name" value="FTSW_RODA_SPOVE"/>
    <property type="match status" value="1"/>
</dbReference>
<protein>
    <submittedName>
        <fullName evidence="7">Putative peptidoglycan glycosyltransferase FtsW</fullName>
        <ecNumber evidence="7">2.4.1.129</ecNumber>
    </submittedName>
</protein>
<evidence type="ECO:0000313" key="7">
    <source>
        <dbReference type="EMBL" id="MPN30746.1"/>
    </source>
</evidence>
<reference evidence="7" key="1">
    <citation type="submission" date="2019-08" db="EMBL/GenBank/DDBJ databases">
        <authorList>
            <person name="Kucharzyk K."/>
            <person name="Murdoch R.W."/>
            <person name="Higgins S."/>
            <person name="Loffler F."/>
        </authorList>
    </citation>
    <scope>NUCLEOTIDE SEQUENCE</scope>
</reference>
<dbReference type="PANTHER" id="PTHR30474:SF3">
    <property type="entry name" value="PEPTIDOGLYCAN GLYCOSYLTRANSFERASE RODA"/>
    <property type="match status" value="1"/>
</dbReference>
<evidence type="ECO:0000256" key="2">
    <source>
        <dbReference type="ARBA" id="ARBA00022692"/>
    </source>
</evidence>
<accession>A0A645GWV7</accession>
<evidence type="ECO:0000256" key="6">
    <source>
        <dbReference type="SAM" id="Phobius"/>
    </source>
</evidence>
<comment type="caution">
    <text evidence="7">The sequence shown here is derived from an EMBL/GenBank/DDBJ whole genome shotgun (WGS) entry which is preliminary data.</text>
</comment>
<organism evidence="7">
    <name type="scientific">bioreactor metagenome</name>
    <dbReference type="NCBI Taxonomy" id="1076179"/>
    <lineage>
        <taxon>unclassified sequences</taxon>
        <taxon>metagenomes</taxon>
        <taxon>ecological metagenomes</taxon>
    </lineage>
</organism>
<feature type="transmembrane region" description="Helical" evidence="6">
    <location>
        <begin position="7"/>
        <end position="27"/>
    </location>
</feature>
<dbReference type="AlphaFoldDB" id="A0A645GWV7"/>
<keyword evidence="7" id="KW-0328">Glycosyltransferase</keyword>
<keyword evidence="4 6" id="KW-1133">Transmembrane helix</keyword>
<dbReference type="GO" id="GO:0005886">
    <property type="term" value="C:plasma membrane"/>
    <property type="evidence" value="ECO:0007669"/>
    <property type="project" value="TreeGrafter"/>
</dbReference>
<evidence type="ECO:0000256" key="5">
    <source>
        <dbReference type="ARBA" id="ARBA00023136"/>
    </source>
</evidence>
<keyword evidence="2 6" id="KW-0812">Transmembrane</keyword>
<dbReference type="InterPro" id="IPR001182">
    <property type="entry name" value="FtsW/RodA"/>
</dbReference>
<evidence type="ECO:0000256" key="1">
    <source>
        <dbReference type="ARBA" id="ARBA00004141"/>
    </source>
</evidence>
<keyword evidence="7" id="KW-0808">Transferase</keyword>
<keyword evidence="5 6" id="KW-0472">Membrane</keyword>
<gene>
    <name evidence="7" type="primary">ftsW_68</name>
    <name evidence="7" type="ORF">SDC9_178217</name>
</gene>
<comment type="subcellular location">
    <subcellularLocation>
        <location evidence="1">Membrane</location>
        <topology evidence="1">Multi-pass membrane protein</topology>
    </subcellularLocation>
</comment>
<dbReference type="GO" id="GO:0016757">
    <property type="term" value="F:glycosyltransferase activity"/>
    <property type="evidence" value="ECO:0007669"/>
    <property type="project" value="UniProtKB-KW"/>
</dbReference>
<sequence>MLCFQAFIIIGGVIKLIPLTGVTLPFVSYGGTSVLVSLMMIGLLQWVCVYCEQHGVDEEAPPIFEVEGGEDYE</sequence>
<dbReference type="GO" id="GO:0015648">
    <property type="term" value="F:lipid-linked peptidoglycan transporter activity"/>
    <property type="evidence" value="ECO:0007669"/>
    <property type="project" value="TreeGrafter"/>
</dbReference>
<dbReference type="EMBL" id="VSSQ01081988">
    <property type="protein sequence ID" value="MPN30746.1"/>
    <property type="molecule type" value="Genomic_DNA"/>
</dbReference>
<name>A0A645GWV7_9ZZZZ</name>
<dbReference type="PANTHER" id="PTHR30474">
    <property type="entry name" value="CELL CYCLE PROTEIN"/>
    <property type="match status" value="1"/>
</dbReference>
<evidence type="ECO:0000256" key="4">
    <source>
        <dbReference type="ARBA" id="ARBA00022989"/>
    </source>
</evidence>